<evidence type="ECO:0000256" key="4">
    <source>
        <dbReference type="SAM" id="Phobius"/>
    </source>
</evidence>
<feature type="coiled-coil region" evidence="2">
    <location>
        <begin position="325"/>
        <end position="352"/>
    </location>
</feature>
<keyword evidence="4" id="KW-0472">Membrane</keyword>
<name>A0A3E1K9C2_9GAMM</name>
<gene>
    <name evidence="7" type="ORF">DZC52_06815</name>
</gene>
<dbReference type="AlphaFoldDB" id="A0A3E1K9C2"/>
<evidence type="ECO:0000259" key="6">
    <source>
        <dbReference type="PROSITE" id="PS50887"/>
    </source>
</evidence>
<protein>
    <submittedName>
        <fullName evidence="7">EAL domain-containing protein</fullName>
    </submittedName>
</protein>
<dbReference type="CDD" id="cd01948">
    <property type="entry name" value="EAL"/>
    <property type="match status" value="1"/>
</dbReference>
<dbReference type="SMART" id="SM00267">
    <property type="entry name" value="GGDEF"/>
    <property type="match status" value="1"/>
</dbReference>
<dbReference type="InterPro" id="IPR029787">
    <property type="entry name" value="Nucleotide_cyclase"/>
</dbReference>
<sequence>MPAVSGHPRGRPVHELSASTGKSTRGAYRVSAADPVATPGGERPQRWSPWMAGLLMLAGVAGTLFLYRGLQSAEDASLARYVDNLAGYIEADMLADMREQMNAHRRMSARLAHYGLADREGWELNAELFLDHYDYYRTLAVLGPDLTVRWIRNRDLEVVGPGETFPVDEDFRPAVSRAGATGEMVATRPRFLPDGRPGISLVSPIGTGDEHVGYLATTMDIPAAIDAMIPALFRESLDLHAVARGRNVYPFPPEAEPARWDAGFTVDMDNDEAGFLFEFAVSDEIREQLSTAMPEVVLLSGILLSLLLAAVVYLGLNASGQALVMSRANRRLEEEIGEREAAERELAFLVNHDGLTGLPNRFGISEYLADLIERHGDHESQLAVLFLDLDQFKDINDSLGHQLGDQLLCEVPRRLAGVLRDRDFVGRHGGDEFLIAVERADREQVEQLAANILRALDGGFAVEDHRLFISGSIGIAYYPESGRSVSELIQNADTALFKAKNAGRNQFAVFTREMFAQAQHRLHLSRDIRHALEDGDFRVVYQPIIDIRDLSMIGVEALLRWEHSDGYAVPPQEFIRVAEETGIIGRLGQFALDRALSDMAHWKSLSADLPWLAVNVSGAQIHEAGFAEQLSVLLHQHRIEPEQLHLEITEEVLIENLARNRRMLHKLDEIGMRIVVDDFGVGYSSLSYLKNFPISVVKIDRGFVRDIVSDPEDQAITRTICSLAGDLGMQTVAEGVETDEQLALLASYRCSFAQGFLFSRPAEADDIAEMIAGSLPWREESAG</sequence>
<keyword evidence="8" id="KW-1185">Reference proteome</keyword>
<dbReference type="GO" id="GO:0003824">
    <property type="term" value="F:catalytic activity"/>
    <property type="evidence" value="ECO:0007669"/>
    <property type="project" value="UniProtKB-ARBA"/>
</dbReference>
<evidence type="ECO:0000256" key="3">
    <source>
        <dbReference type="SAM" id="MobiDB-lite"/>
    </source>
</evidence>
<dbReference type="SUPFAM" id="SSF141868">
    <property type="entry name" value="EAL domain-like"/>
    <property type="match status" value="1"/>
</dbReference>
<feature type="region of interest" description="Disordered" evidence="3">
    <location>
        <begin position="1"/>
        <end position="44"/>
    </location>
</feature>
<evidence type="ECO:0000313" key="8">
    <source>
        <dbReference type="Proteomes" id="UP000260351"/>
    </source>
</evidence>
<dbReference type="FunFam" id="3.30.70.270:FF:000001">
    <property type="entry name" value="Diguanylate cyclase domain protein"/>
    <property type="match status" value="1"/>
</dbReference>
<dbReference type="Gene3D" id="3.30.70.270">
    <property type="match status" value="1"/>
</dbReference>
<dbReference type="Pfam" id="PF00990">
    <property type="entry name" value="GGDEF"/>
    <property type="match status" value="1"/>
</dbReference>
<feature type="domain" description="GGDEF" evidence="6">
    <location>
        <begin position="380"/>
        <end position="512"/>
    </location>
</feature>
<dbReference type="InterPro" id="IPR052155">
    <property type="entry name" value="Biofilm_reg_signaling"/>
</dbReference>
<dbReference type="InterPro" id="IPR043128">
    <property type="entry name" value="Rev_trsase/Diguanyl_cyclase"/>
</dbReference>
<comment type="caution">
    <text evidence="7">The sequence shown here is derived from an EMBL/GenBank/DDBJ whole genome shotgun (WGS) entry which is preliminary data.</text>
</comment>
<evidence type="ECO:0000259" key="5">
    <source>
        <dbReference type="PROSITE" id="PS50883"/>
    </source>
</evidence>
<dbReference type="PANTHER" id="PTHR44757:SF2">
    <property type="entry name" value="BIOFILM ARCHITECTURE MAINTENANCE PROTEIN MBAA"/>
    <property type="match status" value="1"/>
</dbReference>
<dbReference type="EMBL" id="QUZK01000032">
    <property type="protein sequence ID" value="RFF30753.1"/>
    <property type="molecule type" value="Genomic_DNA"/>
</dbReference>
<accession>A0A3E1K9C2</accession>
<dbReference type="Proteomes" id="UP000260351">
    <property type="component" value="Unassembled WGS sequence"/>
</dbReference>
<dbReference type="Gene3D" id="3.20.20.450">
    <property type="entry name" value="EAL domain"/>
    <property type="match status" value="1"/>
</dbReference>
<keyword evidence="2" id="KW-0175">Coiled coil</keyword>
<comment type="cofactor">
    <cofactor evidence="1">
        <name>Mg(2+)</name>
        <dbReference type="ChEBI" id="CHEBI:18420"/>
    </cofactor>
</comment>
<dbReference type="PROSITE" id="PS50887">
    <property type="entry name" value="GGDEF"/>
    <property type="match status" value="1"/>
</dbReference>
<keyword evidence="4" id="KW-1133">Transmembrane helix</keyword>
<dbReference type="PANTHER" id="PTHR44757">
    <property type="entry name" value="DIGUANYLATE CYCLASE DGCP"/>
    <property type="match status" value="1"/>
</dbReference>
<proteinExistence type="predicted"/>
<dbReference type="PROSITE" id="PS50883">
    <property type="entry name" value="EAL"/>
    <property type="match status" value="1"/>
</dbReference>
<evidence type="ECO:0000256" key="2">
    <source>
        <dbReference type="SAM" id="Coils"/>
    </source>
</evidence>
<feature type="transmembrane region" description="Helical" evidence="4">
    <location>
        <begin position="47"/>
        <end position="67"/>
    </location>
</feature>
<dbReference type="InterPro" id="IPR035919">
    <property type="entry name" value="EAL_sf"/>
</dbReference>
<reference evidence="7 8" key="1">
    <citation type="submission" date="2018-08" db="EMBL/GenBank/DDBJ databases">
        <title>Wenzhouxiangella salilacus sp. nov., a novel bacterium isolated from a saline lake in Xinjiang Province, China.</title>
        <authorList>
            <person name="Han S."/>
        </authorList>
    </citation>
    <scope>NUCLEOTIDE SEQUENCE [LARGE SCALE GENOMIC DNA]</scope>
    <source>
        <strain evidence="7 8">XDB06</strain>
    </source>
</reference>
<feature type="domain" description="EAL" evidence="5">
    <location>
        <begin position="521"/>
        <end position="775"/>
    </location>
</feature>
<dbReference type="SMART" id="SM00052">
    <property type="entry name" value="EAL"/>
    <property type="match status" value="1"/>
</dbReference>
<feature type="transmembrane region" description="Helical" evidence="4">
    <location>
        <begin position="296"/>
        <end position="316"/>
    </location>
</feature>
<evidence type="ECO:0000313" key="7">
    <source>
        <dbReference type="EMBL" id="RFF30753.1"/>
    </source>
</evidence>
<dbReference type="SUPFAM" id="SSF55073">
    <property type="entry name" value="Nucleotide cyclase"/>
    <property type="match status" value="1"/>
</dbReference>
<dbReference type="InterPro" id="IPR001633">
    <property type="entry name" value="EAL_dom"/>
</dbReference>
<dbReference type="NCBIfam" id="TIGR00254">
    <property type="entry name" value="GGDEF"/>
    <property type="match status" value="1"/>
</dbReference>
<organism evidence="7 8">
    <name type="scientific">Wenzhouxiangella sediminis</name>
    <dbReference type="NCBI Taxonomy" id="1792836"/>
    <lineage>
        <taxon>Bacteria</taxon>
        <taxon>Pseudomonadati</taxon>
        <taxon>Pseudomonadota</taxon>
        <taxon>Gammaproteobacteria</taxon>
        <taxon>Chromatiales</taxon>
        <taxon>Wenzhouxiangellaceae</taxon>
        <taxon>Wenzhouxiangella</taxon>
    </lineage>
</organism>
<dbReference type="Pfam" id="PF00563">
    <property type="entry name" value="EAL"/>
    <property type="match status" value="1"/>
</dbReference>
<dbReference type="CDD" id="cd01949">
    <property type="entry name" value="GGDEF"/>
    <property type="match status" value="1"/>
</dbReference>
<evidence type="ECO:0000256" key="1">
    <source>
        <dbReference type="ARBA" id="ARBA00001946"/>
    </source>
</evidence>
<keyword evidence="4" id="KW-0812">Transmembrane</keyword>
<dbReference type="InterPro" id="IPR000160">
    <property type="entry name" value="GGDEF_dom"/>
</dbReference>
<dbReference type="OrthoDB" id="1316910at2"/>